<dbReference type="InterPro" id="IPR029071">
    <property type="entry name" value="Ubiquitin-like_domsf"/>
</dbReference>
<gene>
    <name evidence="1" type="ORF">BQ4739_LOCUS5453</name>
</gene>
<dbReference type="CDD" id="cd17039">
    <property type="entry name" value="Ubl_ubiquitin_like"/>
    <property type="match status" value="1"/>
</dbReference>
<name>A0A383VIF3_TETOB</name>
<dbReference type="SUPFAM" id="SSF54236">
    <property type="entry name" value="Ubiquitin-like"/>
    <property type="match status" value="1"/>
</dbReference>
<keyword evidence="2" id="KW-1185">Reference proteome</keyword>
<dbReference type="STRING" id="3088.A0A383VIF3"/>
<proteinExistence type="predicted"/>
<evidence type="ECO:0000313" key="2">
    <source>
        <dbReference type="Proteomes" id="UP000256970"/>
    </source>
</evidence>
<reference evidence="1 2" key="1">
    <citation type="submission" date="2016-10" db="EMBL/GenBank/DDBJ databases">
        <authorList>
            <person name="Cai Z."/>
        </authorList>
    </citation>
    <scope>NUCLEOTIDE SEQUENCE [LARGE SCALE GENOMIC DNA]</scope>
</reference>
<dbReference type="AlphaFoldDB" id="A0A383VIF3"/>
<dbReference type="Proteomes" id="UP000256970">
    <property type="component" value="Unassembled WGS sequence"/>
</dbReference>
<accession>A0A383VIF3</accession>
<feature type="non-terminal residue" evidence="1">
    <location>
        <position position="128"/>
    </location>
</feature>
<organism evidence="1 2">
    <name type="scientific">Tetradesmus obliquus</name>
    <name type="common">Green alga</name>
    <name type="synonym">Acutodesmus obliquus</name>
    <dbReference type="NCBI Taxonomy" id="3088"/>
    <lineage>
        <taxon>Eukaryota</taxon>
        <taxon>Viridiplantae</taxon>
        <taxon>Chlorophyta</taxon>
        <taxon>core chlorophytes</taxon>
        <taxon>Chlorophyceae</taxon>
        <taxon>CS clade</taxon>
        <taxon>Sphaeropleales</taxon>
        <taxon>Scenedesmaceae</taxon>
        <taxon>Tetradesmus</taxon>
    </lineage>
</organism>
<protein>
    <recommendedName>
        <fullName evidence="3">Ubiquitin-like domain-containing protein</fullName>
    </recommendedName>
</protein>
<sequence>MQIKVQPRIQRETWSLYWKAPTKTDTVCLEAVTLDVDDAGSSTVAALMDTLAAQLNWPPEDGLVRLDKFEEPWQRALCRGRLLAPGATLADAGVGEGDVVTVVRIELLAEGWKMFCGEWAGYSAVSGQ</sequence>
<evidence type="ECO:0008006" key="3">
    <source>
        <dbReference type="Google" id="ProtNLM"/>
    </source>
</evidence>
<dbReference type="EMBL" id="FNXT01000524">
    <property type="protein sequence ID" value="SZX64981.1"/>
    <property type="molecule type" value="Genomic_DNA"/>
</dbReference>
<evidence type="ECO:0000313" key="1">
    <source>
        <dbReference type="EMBL" id="SZX64981.1"/>
    </source>
</evidence>
<dbReference type="Gene3D" id="3.10.20.90">
    <property type="entry name" value="Phosphatidylinositol 3-kinase Catalytic Subunit, Chain A, domain 1"/>
    <property type="match status" value="1"/>
</dbReference>